<feature type="compositionally biased region" description="Polar residues" evidence="1">
    <location>
        <begin position="198"/>
        <end position="207"/>
    </location>
</feature>
<name>M7YYN7_TRIUA</name>
<feature type="region of interest" description="Disordered" evidence="1">
    <location>
        <begin position="61"/>
        <end position="89"/>
    </location>
</feature>
<sequence>MPSLALSLISSLLSLPPSPSQRDQGGIPIPMAMYLATARLMPLPLPVTTLPAPGAAIPRPRFPWPRAPQASRPPPRDAPVLELRSAGDPPATSHLPVGVSCFFVLQPRPRELPEAGAVILQHHHQQSAAPPPFCRRSTSLLRLRISSCCCSSPRLPWPSSCPCVSFRCLHRCVTGEAPAPLEVDVPCLGLLFTMTGRPQETSLSPPHTSGDLPRQGLGKSLDAPSDSSRPASSTSAPSSSSNQYDYTRCGFRPVPGGHNDAKYHNIDDHIDHQDRIRQVPFGFVKTLMYHYNR</sequence>
<protein>
    <submittedName>
        <fullName evidence="3">Uncharacterized protein</fullName>
    </submittedName>
</protein>
<dbReference type="AlphaFoldDB" id="M7YYN7"/>
<proteinExistence type="predicted"/>
<feature type="compositionally biased region" description="Pro residues" evidence="1">
    <location>
        <begin position="61"/>
        <end position="77"/>
    </location>
</feature>
<evidence type="ECO:0000256" key="2">
    <source>
        <dbReference type="SAM" id="SignalP"/>
    </source>
</evidence>
<dbReference type="EMBL" id="KD202290">
    <property type="protein sequence ID" value="EMS52782.1"/>
    <property type="molecule type" value="Genomic_DNA"/>
</dbReference>
<evidence type="ECO:0000313" key="3">
    <source>
        <dbReference type="EMBL" id="EMS52782.1"/>
    </source>
</evidence>
<evidence type="ECO:0000256" key="1">
    <source>
        <dbReference type="SAM" id="MobiDB-lite"/>
    </source>
</evidence>
<feature type="compositionally biased region" description="Low complexity" evidence="1">
    <location>
        <begin position="220"/>
        <end position="241"/>
    </location>
</feature>
<reference evidence="3" key="1">
    <citation type="journal article" date="2013" name="Nature">
        <title>Draft genome of the wheat A-genome progenitor Triticum urartu.</title>
        <authorList>
            <person name="Ling H.Q."/>
            <person name="Zhao S."/>
            <person name="Liu D."/>
            <person name="Wang J."/>
            <person name="Sun H."/>
            <person name="Zhang C."/>
            <person name="Fan H."/>
            <person name="Li D."/>
            <person name="Dong L."/>
            <person name="Tao Y."/>
            <person name="Gao C."/>
            <person name="Wu H."/>
            <person name="Li Y."/>
            <person name="Cui Y."/>
            <person name="Guo X."/>
            <person name="Zheng S."/>
            <person name="Wang B."/>
            <person name="Yu K."/>
            <person name="Liang Q."/>
            <person name="Yang W."/>
            <person name="Lou X."/>
            <person name="Chen J."/>
            <person name="Feng M."/>
            <person name="Jian J."/>
            <person name="Zhang X."/>
            <person name="Luo G."/>
            <person name="Jiang Y."/>
            <person name="Liu J."/>
            <person name="Wang Z."/>
            <person name="Sha Y."/>
            <person name="Zhang B."/>
            <person name="Wu H."/>
            <person name="Tang D."/>
            <person name="Shen Q."/>
            <person name="Xue P."/>
            <person name="Zou S."/>
            <person name="Wang X."/>
            <person name="Liu X."/>
            <person name="Wang F."/>
            <person name="Yang Y."/>
            <person name="An X."/>
            <person name="Dong Z."/>
            <person name="Zhang K."/>
            <person name="Zhang X."/>
            <person name="Luo M.C."/>
            <person name="Dvorak J."/>
            <person name="Tong Y."/>
            <person name="Wang J."/>
            <person name="Yang H."/>
            <person name="Li Z."/>
            <person name="Wang D."/>
            <person name="Zhang A."/>
            <person name="Wang J."/>
        </authorList>
    </citation>
    <scope>NUCLEOTIDE SEQUENCE</scope>
</reference>
<accession>M7YYN7</accession>
<feature type="chain" id="PRO_5009705168" evidence="2">
    <location>
        <begin position="21"/>
        <end position="293"/>
    </location>
</feature>
<gene>
    <name evidence="3" type="ORF">TRIUR3_34240</name>
</gene>
<organism evidence="3">
    <name type="scientific">Triticum urartu</name>
    <name type="common">Red wild einkorn</name>
    <name type="synonym">Crithodium urartu</name>
    <dbReference type="NCBI Taxonomy" id="4572"/>
    <lineage>
        <taxon>Eukaryota</taxon>
        <taxon>Viridiplantae</taxon>
        <taxon>Streptophyta</taxon>
        <taxon>Embryophyta</taxon>
        <taxon>Tracheophyta</taxon>
        <taxon>Spermatophyta</taxon>
        <taxon>Magnoliopsida</taxon>
        <taxon>Liliopsida</taxon>
        <taxon>Poales</taxon>
        <taxon>Poaceae</taxon>
        <taxon>BOP clade</taxon>
        <taxon>Pooideae</taxon>
        <taxon>Triticodae</taxon>
        <taxon>Triticeae</taxon>
        <taxon>Triticinae</taxon>
        <taxon>Triticum</taxon>
    </lineage>
</organism>
<feature type="region of interest" description="Disordered" evidence="1">
    <location>
        <begin position="198"/>
        <end position="245"/>
    </location>
</feature>
<feature type="signal peptide" evidence="2">
    <location>
        <begin position="1"/>
        <end position="20"/>
    </location>
</feature>
<keyword evidence="2" id="KW-0732">Signal</keyword>